<accession>A0A7J0BS74</accession>
<evidence type="ECO:0000313" key="5">
    <source>
        <dbReference type="Proteomes" id="UP000503820"/>
    </source>
</evidence>
<dbReference type="InterPro" id="IPR011055">
    <property type="entry name" value="Dup_hybrid_motif"/>
</dbReference>
<keyword evidence="2" id="KW-0732">Signal</keyword>
<dbReference type="InterPro" id="IPR016047">
    <property type="entry name" value="M23ase_b-sheet_dom"/>
</dbReference>
<feature type="chain" id="PRO_5029885856" description="M23ase beta-sheet core domain-containing protein" evidence="2">
    <location>
        <begin position="17"/>
        <end position="315"/>
    </location>
</feature>
<keyword evidence="5" id="KW-1185">Reference proteome</keyword>
<dbReference type="SUPFAM" id="SSF51261">
    <property type="entry name" value="Duplicated hybrid motif"/>
    <property type="match status" value="1"/>
</dbReference>
<dbReference type="AlphaFoldDB" id="A0A7J0BS74"/>
<evidence type="ECO:0000256" key="2">
    <source>
        <dbReference type="SAM" id="SignalP"/>
    </source>
</evidence>
<feature type="domain" description="M23ase beta-sheet core" evidence="3">
    <location>
        <begin position="214"/>
        <end position="308"/>
    </location>
</feature>
<dbReference type="Proteomes" id="UP000503820">
    <property type="component" value="Unassembled WGS sequence"/>
</dbReference>
<dbReference type="PANTHER" id="PTHR21666">
    <property type="entry name" value="PEPTIDASE-RELATED"/>
    <property type="match status" value="1"/>
</dbReference>
<organism evidence="4 5">
    <name type="scientific">Desulfovibrio psychrotolerans</name>
    <dbReference type="NCBI Taxonomy" id="415242"/>
    <lineage>
        <taxon>Bacteria</taxon>
        <taxon>Pseudomonadati</taxon>
        <taxon>Thermodesulfobacteriota</taxon>
        <taxon>Desulfovibrionia</taxon>
        <taxon>Desulfovibrionales</taxon>
        <taxon>Desulfovibrionaceae</taxon>
        <taxon>Desulfovibrio</taxon>
    </lineage>
</organism>
<evidence type="ECO:0000256" key="1">
    <source>
        <dbReference type="SAM" id="MobiDB-lite"/>
    </source>
</evidence>
<dbReference type="Pfam" id="PF01551">
    <property type="entry name" value="Peptidase_M23"/>
    <property type="match status" value="1"/>
</dbReference>
<sequence length="315" mass="33820">MIGLALCLFSLSPVWAGAQSPERVSLAVPQEVFPGQPFVAEVVVAGWATKGQPLLPYPADGTSSGDDGAATGEHGQPPEVSVLWNGKTVPVQMDAHEGAWRGAVLLGVPHGSEQEPRTLRAVVRTAAGRETVERELSLLSRQYPEQHLNVDRKYVEVAQDDLDRHAAERARVVAALSRMEVLRQWELPMLRPVPGQVSSAYGLTRYFNGKPRKPHMGVDLRGAEGTAIRACADGEVVLAEDHFFAGKSVYIDHGQGVVSMYFHLSAIGVAPGDRVRRGEVVGMVGSTGRVTGPHLHFGLSVQGELVDPLPLLAAE</sequence>
<dbReference type="InterPro" id="IPR050570">
    <property type="entry name" value="Cell_wall_metabolism_enzyme"/>
</dbReference>
<proteinExistence type="predicted"/>
<dbReference type="PANTHER" id="PTHR21666:SF270">
    <property type="entry name" value="MUREIN HYDROLASE ACTIVATOR ENVC"/>
    <property type="match status" value="1"/>
</dbReference>
<protein>
    <recommendedName>
        <fullName evidence="3">M23ase beta-sheet core domain-containing protein</fullName>
    </recommendedName>
</protein>
<name>A0A7J0BS74_9BACT</name>
<feature type="region of interest" description="Disordered" evidence="1">
    <location>
        <begin position="56"/>
        <end position="80"/>
    </location>
</feature>
<reference evidence="4 5" key="1">
    <citation type="submission" date="2020-05" db="EMBL/GenBank/DDBJ databases">
        <title>Draft genome sequence of Desulfovibrio psychrotolerans JS1T.</title>
        <authorList>
            <person name="Ueno A."/>
            <person name="Tamazawa S."/>
            <person name="Tamamura S."/>
            <person name="Murakami T."/>
            <person name="Kiyama T."/>
            <person name="Inomata H."/>
            <person name="Amano Y."/>
            <person name="Miyakawa K."/>
            <person name="Tamaki H."/>
            <person name="Naganuma T."/>
            <person name="Kaneko K."/>
        </authorList>
    </citation>
    <scope>NUCLEOTIDE SEQUENCE [LARGE SCALE GENOMIC DNA]</scope>
    <source>
        <strain evidence="4 5">JS1</strain>
    </source>
</reference>
<gene>
    <name evidence="4" type="ORF">DSM19430T_05580</name>
</gene>
<feature type="signal peptide" evidence="2">
    <location>
        <begin position="1"/>
        <end position="16"/>
    </location>
</feature>
<comment type="caution">
    <text evidence="4">The sequence shown here is derived from an EMBL/GenBank/DDBJ whole genome shotgun (WGS) entry which is preliminary data.</text>
</comment>
<dbReference type="CDD" id="cd12797">
    <property type="entry name" value="M23_peptidase"/>
    <property type="match status" value="1"/>
</dbReference>
<dbReference type="Gene3D" id="2.70.70.10">
    <property type="entry name" value="Glucose Permease (Domain IIA)"/>
    <property type="match status" value="1"/>
</dbReference>
<evidence type="ECO:0000259" key="3">
    <source>
        <dbReference type="Pfam" id="PF01551"/>
    </source>
</evidence>
<dbReference type="RefSeq" id="WP_243451234.1">
    <property type="nucleotide sequence ID" value="NZ_BLVP01000001.1"/>
</dbReference>
<evidence type="ECO:0000313" key="4">
    <source>
        <dbReference type="EMBL" id="GFM35874.1"/>
    </source>
</evidence>
<dbReference type="GO" id="GO:0004222">
    <property type="term" value="F:metalloendopeptidase activity"/>
    <property type="evidence" value="ECO:0007669"/>
    <property type="project" value="TreeGrafter"/>
</dbReference>
<dbReference type="EMBL" id="BLVP01000001">
    <property type="protein sequence ID" value="GFM35874.1"/>
    <property type="molecule type" value="Genomic_DNA"/>
</dbReference>